<dbReference type="GO" id="GO:0005886">
    <property type="term" value="C:plasma membrane"/>
    <property type="evidence" value="ECO:0007669"/>
    <property type="project" value="UniProtKB-SubCell"/>
</dbReference>
<sequence>MNLDSTRRGPTALSSSAMATDLTAPAPNAGVGGSVGLAILRLGIGAAALQAGLIKALDFSTTVGFMADAGWRLPGLAAFMVTAAETLGGIGLLLGALTPLAACAVLSAMLCAWAVNVSAGAFWSEPFNLPFLIGVGAAALLFAGAGRFSVDAGPLARITWSMPVRLGLVGLAVIAAVVTWAALYGVNPIHLTTPSS</sequence>
<comment type="subcellular location">
    <subcellularLocation>
        <location evidence="1">Cell membrane</location>
        <topology evidence="1">Multi-pass membrane protein</topology>
    </subcellularLocation>
</comment>
<keyword evidence="4 7" id="KW-0812">Transmembrane</keyword>
<evidence type="ECO:0000256" key="6">
    <source>
        <dbReference type="ARBA" id="ARBA00023136"/>
    </source>
</evidence>
<feature type="transmembrane region" description="Helical" evidence="7">
    <location>
        <begin position="127"/>
        <end position="145"/>
    </location>
</feature>
<dbReference type="Proteomes" id="UP000466785">
    <property type="component" value="Chromosome"/>
</dbReference>
<feature type="transmembrane region" description="Helical" evidence="7">
    <location>
        <begin position="90"/>
        <end position="115"/>
    </location>
</feature>
<evidence type="ECO:0000256" key="3">
    <source>
        <dbReference type="ARBA" id="ARBA00022475"/>
    </source>
</evidence>
<keyword evidence="6 7" id="KW-0472">Membrane</keyword>
<keyword evidence="5 7" id="KW-1133">Transmembrane helix</keyword>
<dbReference type="InterPro" id="IPR032808">
    <property type="entry name" value="DoxX"/>
</dbReference>
<dbReference type="PANTHER" id="PTHR33452:SF1">
    <property type="entry name" value="INNER MEMBRANE PROTEIN YPHA-RELATED"/>
    <property type="match status" value="1"/>
</dbReference>
<evidence type="ECO:0000256" key="4">
    <source>
        <dbReference type="ARBA" id="ARBA00022692"/>
    </source>
</evidence>
<proteinExistence type="inferred from homology"/>
<evidence type="ECO:0000256" key="7">
    <source>
        <dbReference type="SAM" id="Phobius"/>
    </source>
</evidence>
<organism evidence="8 9">
    <name type="scientific">Mycolicibacterium poriferae</name>
    <dbReference type="NCBI Taxonomy" id="39694"/>
    <lineage>
        <taxon>Bacteria</taxon>
        <taxon>Bacillati</taxon>
        <taxon>Actinomycetota</taxon>
        <taxon>Actinomycetes</taxon>
        <taxon>Mycobacteriales</taxon>
        <taxon>Mycobacteriaceae</taxon>
        <taxon>Mycolicibacterium</taxon>
    </lineage>
</organism>
<comment type="similarity">
    <text evidence="2">Belongs to the DoxX family.</text>
</comment>
<name>A0A6N4VHF9_9MYCO</name>
<dbReference type="KEGG" id="mpof:MPOR_46390"/>
<evidence type="ECO:0000256" key="1">
    <source>
        <dbReference type="ARBA" id="ARBA00004651"/>
    </source>
</evidence>
<evidence type="ECO:0000256" key="2">
    <source>
        <dbReference type="ARBA" id="ARBA00006679"/>
    </source>
</evidence>
<dbReference type="InterPro" id="IPR051907">
    <property type="entry name" value="DoxX-like_oxidoreductase"/>
</dbReference>
<reference evidence="8 9" key="1">
    <citation type="journal article" date="2019" name="Emerg. Microbes Infect.">
        <title>Comprehensive subspecies identification of 175 nontuberculous mycobacteria species based on 7547 genomic profiles.</title>
        <authorList>
            <person name="Matsumoto Y."/>
            <person name="Kinjo T."/>
            <person name="Motooka D."/>
            <person name="Nabeya D."/>
            <person name="Jung N."/>
            <person name="Uechi K."/>
            <person name="Horii T."/>
            <person name="Iida T."/>
            <person name="Fujita J."/>
            <person name="Nakamura S."/>
        </authorList>
    </citation>
    <scope>NUCLEOTIDE SEQUENCE [LARGE SCALE GENOMIC DNA]</scope>
    <source>
        <strain evidence="8 9">JCM 12603</strain>
    </source>
</reference>
<evidence type="ECO:0000313" key="9">
    <source>
        <dbReference type="Proteomes" id="UP000466785"/>
    </source>
</evidence>
<keyword evidence="9" id="KW-1185">Reference proteome</keyword>
<evidence type="ECO:0008006" key="10">
    <source>
        <dbReference type="Google" id="ProtNLM"/>
    </source>
</evidence>
<dbReference type="EMBL" id="AP022570">
    <property type="protein sequence ID" value="BBX53613.1"/>
    <property type="molecule type" value="Genomic_DNA"/>
</dbReference>
<accession>A0A6N4VHF9</accession>
<dbReference type="PANTHER" id="PTHR33452">
    <property type="entry name" value="OXIDOREDUCTASE CATD-RELATED"/>
    <property type="match status" value="1"/>
</dbReference>
<dbReference type="Pfam" id="PF07681">
    <property type="entry name" value="DoxX"/>
    <property type="match status" value="1"/>
</dbReference>
<evidence type="ECO:0000256" key="5">
    <source>
        <dbReference type="ARBA" id="ARBA00022989"/>
    </source>
</evidence>
<gene>
    <name evidence="8" type="ORF">MPOR_46390</name>
</gene>
<dbReference type="AlphaFoldDB" id="A0A6N4VHF9"/>
<feature type="transmembrane region" description="Helical" evidence="7">
    <location>
        <begin position="166"/>
        <end position="186"/>
    </location>
</feature>
<keyword evidence="3" id="KW-1003">Cell membrane</keyword>
<protein>
    <recommendedName>
        <fullName evidence="10">DoxX family protein</fullName>
    </recommendedName>
</protein>
<evidence type="ECO:0000313" key="8">
    <source>
        <dbReference type="EMBL" id="BBX53613.1"/>
    </source>
</evidence>